<sequence length="433" mass="48686">MEGIRFCFLFFIFSVPTIEANIAHYDEFWQKRAEEAKSSARVAYRSKPEEVINQLNHEVHLTVTGRRNNTRKLHKKYNGPCMTTNPIDQCWRCDRNWAKNRQKLAECAQGFGRKATGGKDGKIYVVTDPSDNDMVNPKPGTLRHAVIQLEPLWIIFERDMVIQLAQELIMTGNKTIDGRGAQVHIAHGAGLTLQFVQNIILHSLKIHDIKAANGGIIRDSTTHQGFRTRSDGDGISLFGAVNVWIDHISMSNCQDGLIDLVNCSTAVTISNCHFTHHNDVLLFGASDTNPQDEIMQVTVVFTHFGKGLVQRMPRCRFGFAHILNNDYTHWLMYAIGGSSHPTILCQGNRFVAPADRNAKEVTKRTHAPESEWKHWIWKSDGDLLTNGAFFVQSGDPGHKFKMTEDMISPKPGSYVSSLTRFSGALNCVEHTPC</sequence>
<feature type="chain" id="PRO_5006990599" description="Pectate lyase" evidence="10">
    <location>
        <begin position="21"/>
        <end position="433"/>
    </location>
</feature>
<evidence type="ECO:0000256" key="1">
    <source>
        <dbReference type="ARBA" id="ARBA00000695"/>
    </source>
</evidence>
<feature type="domain" description="Pectate lyase" evidence="11">
    <location>
        <begin position="159"/>
        <end position="356"/>
    </location>
</feature>
<dbReference type="Gramene" id="KVH98712">
    <property type="protein sequence ID" value="KVH98712"/>
    <property type="gene ID" value="Ccrd_023059"/>
</dbReference>
<dbReference type="PANTHER" id="PTHR31683">
    <property type="entry name" value="PECTATE LYASE 18-RELATED"/>
    <property type="match status" value="1"/>
</dbReference>
<dbReference type="PANTHER" id="PTHR31683:SF208">
    <property type="entry name" value="PECTATE LYASE"/>
    <property type="match status" value="1"/>
</dbReference>
<dbReference type="OrthoDB" id="1637350at2759"/>
<dbReference type="InterPro" id="IPR018082">
    <property type="entry name" value="AmbAllergen"/>
</dbReference>
<comment type="similarity">
    <text evidence="3 10">Belongs to the polysaccharide lyase 1 family.</text>
</comment>
<dbReference type="Pfam" id="PF04431">
    <property type="entry name" value="Pec_lyase_N"/>
    <property type="match status" value="1"/>
</dbReference>
<comment type="caution">
    <text evidence="12">The sequence shown here is derived from an EMBL/GenBank/DDBJ whole genome shotgun (WGS) entry which is preliminary data.</text>
</comment>
<dbReference type="SMART" id="SM00656">
    <property type="entry name" value="Amb_all"/>
    <property type="match status" value="1"/>
</dbReference>
<dbReference type="Gene3D" id="2.160.20.10">
    <property type="entry name" value="Single-stranded right-handed beta-helix, Pectin lyase-like"/>
    <property type="match status" value="1"/>
</dbReference>
<evidence type="ECO:0000256" key="7">
    <source>
        <dbReference type="ARBA" id="ARBA00022837"/>
    </source>
</evidence>
<dbReference type="GO" id="GO:0046872">
    <property type="term" value="F:metal ion binding"/>
    <property type="evidence" value="ECO:0007669"/>
    <property type="project" value="UniProtKB-KW"/>
</dbReference>
<accession>A0A124SE21</accession>
<dbReference type="GO" id="GO:0030570">
    <property type="term" value="F:pectate lyase activity"/>
    <property type="evidence" value="ECO:0007669"/>
    <property type="project" value="UniProtKB-EC"/>
</dbReference>
<evidence type="ECO:0000313" key="13">
    <source>
        <dbReference type="Proteomes" id="UP000243975"/>
    </source>
</evidence>
<gene>
    <name evidence="12" type="ORF">Ccrd_023059</name>
</gene>
<evidence type="ECO:0000259" key="11">
    <source>
        <dbReference type="SMART" id="SM00656"/>
    </source>
</evidence>
<protein>
    <recommendedName>
        <fullName evidence="4 10">Pectate lyase</fullName>
        <ecNumber evidence="4 10">4.2.2.2</ecNumber>
    </recommendedName>
</protein>
<keyword evidence="13" id="KW-1185">Reference proteome</keyword>
<dbReference type="GO" id="GO:0045490">
    <property type="term" value="P:pectin catabolic process"/>
    <property type="evidence" value="ECO:0007669"/>
    <property type="project" value="UniProtKB-UniPathway"/>
</dbReference>
<evidence type="ECO:0000256" key="3">
    <source>
        <dbReference type="ARBA" id="ARBA00010980"/>
    </source>
</evidence>
<dbReference type="InterPro" id="IPR002022">
    <property type="entry name" value="Pec_lyase"/>
</dbReference>
<evidence type="ECO:0000256" key="4">
    <source>
        <dbReference type="ARBA" id="ARBA00012272"/>
    </source>
</evidence>
<proteinExistence type="inferred from homology"/>
<keyword evidence="6 10" id="KW-0732">Signal</keyword>
<evidence type="ECO:0000256" key="10">
    <source>
        <dbReference type="RuleBase" id="RU361123"/>
    </source>
</evidence>
<dbReference type="SUPFAM" id="SSF51126">
    <property type="entry name" value="Pectin lyase-like"/>
    <property type="match status" value="1"/>
</dbReference>
<dbReference type="InterPro" id="IPR045032">
    <property type="entry name" value="PEL"/>
</dbReference>
<comment type="pathway">
    <text evidence="2 10">Glycan metabolism; pectin degradation; 2-dehydro-3-deoxy-D-gluconate from pectin: step 2/5.</text>
</comment>
<dbReference type="STRING" id="59895.A0A124SE21"/>
<dbReference type="AlphaFoldDB" id="A0A124SE21"/>
<keyword evidence="9 10" id="KW-0456">Lyase</keyword>
<evidence type="ECO:0000256" key="9">
    <source>
        <dbReference type="ARBA" id="ARBA00023239"/>
    </source>
</evidence>
<evidence type="ECO:0000256" key="2">
    <source>
        <dbReference type="ARBA" id="ARBA00005220"/>
    </source>
</evidence>
<dbReference type="Proteomes" id="UP000243975">
    <property type="component" value="Unassembled WGS sequence"/>
</dbReference>
<reference evidence="12 13" key="1">
    <citation type="journal article" date="2016" name="Sci. Rep.">
        <title>The genome sequence of the outbreeding globe artichoke constructed de novo incorporating a phase-aware low-pass sequencing strategy of F1 progeny.</title>
        <authorList>
            <person name="Scaglione D."/>
            <person name="Reyes-Chin-Wo S."/>
            <person name="Acquadro A."/>
            <person name="Froenicke L."/>
            <person name="Portis E."/>
            <person name="Beitel C."/>
            <person name="Tirone M."/>
            <person name="Mauro R."/>
            <person name="Lo Monaco A."/>
            <person name="Mauromicale G."/>
            <person name="Faccioli P."/>
            <person name="Cattivelli L."/>
            <person name="Rieseberg L."/>
            <person name="Michelmore R."/>
            <person name="Lanteri S."/>
        </authorList>
    </citation>
    <scope>NUCLEOTIDE SEQUENCE [LARGE SCALE GENOMIC DNA]</scope>
    <source>
        <strain evidence="12">2C</strain>
    </source>
</reference>
<name>A0A124SE21_CYNCS</name>
<dbReference type="UniPathway" id="UPA00545">
    <property type="reaction ID" value="UER00824"/>
</dbReference>
<dbReference type="PRINTS" id="PR00807">
    <property type="entry name" value="AMBALLERGEN"/>
</dbReference>
<dbReference type="OMA" id="KWRSVND"/>
<evidence type="ECO:0000256" key="5">
    <source>
        <dbReference type="ARBA" id="ARBA00022723"/>
    </source>
</evidence>
<evidence type="ECO:0000256" key="8">
    <source>
        <dbReference type="ARBA" id="ARBA00023180"/>
    </source>
</evidence>
<dbReference type="Pfam" id="PF00544">
    <property type="entry name" value="Pectate_lyase_4"/>
    <property type="match status" value="1"/>
</dbReference>
<dbReference type="EMBL" id="LEKV01003761">
    <property type="protein sequence ID" value="KVH98712.1"/>
    <property type="molecule type" value="Genomic_DNA"/>
</dbReference>
<evidence type="ECO:0000256" key="6">
    <source>
        <dbReference type="ARBA" id="ARBA00022729"/>
    </source>
</evidence>
<keyword evidence="8" id="KW-0325">Glycoprotein</keyword>
<dbReference type="InterPro" id="IPR007524">
    <property type="entry name" value="Pec_lyase_N"/>
</dbReference>
<feature type="signal peptide" evidence="10">
    <location>
        <begin position="1"/>
        <end position="20"/>
    </location>
</feature>
<comment type="catalytic activity">
    <reaction evidence="1 10">
        <text>Eliminative cleavage of (1-&gt;4)-alpha-D-galacturonan to give oligosaccharides with 4-deoxy-alpha-D-galact-4-enuronosyl groups at their non-reducing ends.</text>
        <dbReference type="EC" id="4.2.2.2"/>
    </reaction>
</comment>
<organism evidence="12 13">
    <name type="scientific">Cynara cardunculus var. scolymus</name>
    <name type="common">Globe artichoke</name>
    <name type="synonym">Cynara scolymus</name>
    <dbReference type="NCBI Taxonomy" id="59895"/>
    <lineage>
        <taxon>Eukaryota</taxon>
        <taxon>Viridiplantae</taxon>
        <taxon>Streptophyta</taxon>
        <taxon>Embryophyta</taxon>
        <taxon>Tracheophyta</taxon>
        <taxon>Spermatophyta</taxon>
        <taxon>Magnoliopsida</taxon>
        <taxon>eudicotyledons</taxon>
        <taxon>Gunneridae</taxon>
        <taxon>Pentapetalae</taxon>
        <taxon>asterids</taxon>
        <taxon>campanulids</taxon>
        <taxon>Asterales</taxon>
        <taxon>Asteraceae</taxon>
        <taxon>Carduoideae</taxon>
        <taxon>Cardueae</taxon>
        <taxon>Carduinae</taxon>
        <taxon>Cynara</taxon>
    </lineage>
</organism>
<dbReference type="EC" id="4.2.2.2" evidence="4 10"/>
<comment type="cofactor">
    <cofactor evidence="10">
        <name>Ca(2+)</name>
        <dbReference type="ChEBI" id="CHEBI:29108"/>
    </cofactor>
    <text evidence="10">Binds 1 Ca(2+) ion. Required for its activity.</text>
</comment>
<dbReference type="InterPro" id="IPR011050">
    <property type="entry name" value="Pectin_lyase_fold/virulence"/>
</dbReference>
<evidence type="ECO:0000313" key="12">
    <source>
        <dbReference type="EMBL" id="KVH98712.1"/>
    </source>
</evidence>
<keyword evidence="7 10" id="KW-0106">Calcium</keyword>
<dbReference type="InterPro" id="IPR012334">
    <property type="entry name" value="Pectin_lyas_fold"/>
</dbReference>
<keyword evidence="5 10" id="KW-0479">Metal-binding</keyword>